<evidence type="ECO:0000313" key="4">
    <source>
        <dbReference type="EMBL" id="KAK2630230.1"/>
    </source>
</evidence>
<gene>
    <name evidence="4" type="ORF">QTJ16_001050</name>
</gene>
<dbReference type="InterPro" id="IPR050121">
    <property type="entry name" value="Cytochrome_P450_monoxygenase"/>
</dbReference>
<evidence type="ECO:0000256" key="3">
    <source>
        <dbReference type="SAM" id="SignalP"/>
    </source>
</evidence>
<evidence type="ECO:0008006" key="6">
    <source>
        <dbReference type="Google" id="ProtNLM"/>
    </source>
</evidence>
<dbReference type="InterPro" id="IPR036396">
    <property type="entry name" value="Cyt_P450_sf"/>
</dbReference>
<reference evidence="4" key="1">
    <citation type="submission" date="2023-06" db="EMBL/GenBank/DDBJ databases">
        <title>Draft genome of Marssonina rosae.</title>
        <authorList>
            <person name="Cheng Q."/>
        </authorList>
    </citation>
    <scope>NUCLEOTIDE SEQUENCE</scope>
    <source>
        <strain evidence="4">R4</strain>
    </source>
</reference>
<dbReference type="Proteomes" id="UP001285354">
    <property type="component" value="Unassembled WGS sequence"/>
</dbReference>
<dbReference type="PRINTS" id="PR00385">
    <property type="entry name" value="P450"/>
</dbReference>
<keyword evidence="5" id="KW-1185">Reference proteome</keyword>
<sequence length="546" mass="61940">MPMILCIASLILAILAIPLVKISKSYYQARRIGFPVVISPIDQSSRLLRLLGSRVTSLLTWLPFRLGDFVGFGHFFPGRYREHARLGPIYSINETKSKGIRLVVADPNLADDILARRKDFIKSKSMFKPLAIFGPNVDTLNGEAWQRHRRLTTPPFNERNSALVWNESVLQANGMLRSWISAGRDGVSKTTSDVMTLALHVLTAAGFGKSYEFDGGVTKLTGNHTMSYKESLRTILSNIFVSYMVKSKNGLSYIPQIKVLEVESALSEFKQYMKEMFEEEKTRVGSDSSKDSLISALVRASESEKLGEGRSGLTDEEMYGNLFIYNLAGHDTTANTIGYAVYLMASEPKWHAWIREELDFVFGKEIVSENDYEMAFPQLTRCLALMYETLRLYGPVVIIPKLVTTNTTIDHHGIVHQIPPRTAVFVNITALCTCPEYWGPDPLTWRPDRWITTESHREEIKQPPTGVFLPWASGPRVCPGKKFAQVEFVAVIARLFRKHRVTPEMIEGESEEDVKKRILQTVEDSKLVMTLRMNHPERVKLIWEEK</sequence>
<proteinExistence type="inferred from homology"/>
<dbReference type="InterPro" id="IPR001128">
    <property type="entry name" value="Cyt_P450"/>
</dbReference>
<feature type="binding site" description="axial binding residue" evidence="2">
    <location>
        <position position="478"/>
    </location>
    <ligand>
        <name>heme</name>
        <dbReference type="ChEBI" id="CHEBI:30413"/>
    </ligand>
    <ligandPart>
        <name>Fe</name>
        <dbReference type="ChEBI" id="CHEBI:18248"/>
    </ligandPart>
</feature>
<dbReference type="InterPro" id="IPR002401">
    <property type="entry name" value="Cyt_P450_E_grp-I"/>
</dbReference>
<dbReference type="CDD" id="cd11070">
    <property type="entry name" value="CYP56-like"/>
    <property type="match status" value="1"/>
</dbReference>
<evidence type="ECO:0000313" key="5">
    <source>
        <dbReference type="Proteomes" id="UP001285354"/>
    </source>
</evidence>
<name>A0AAD9T829_9HELO</name>
<dbReference type="GO" id="GO:0016705">
    <property type="term" value="F:oxidoreductase activity, acting on paired donors, with incorporation or reduction of molecular oxygen"/>
    <property type="evidence" value="ECO:0007669"/>
    <property type="project" value="InterPro"/>
</dbReference>
<dbReference type="Pfam" id="PF00067">
    <property type="entry name" value="p450"/>
    <property type="match status" value="1"/>
</dbReference>
<dbReference type="PANTHER" id="PTHR24305">
    <property type="entry name" value="CYTOCHROME P450"/>
    <property type="match status" value="1"/>
</dbReference>
<dbReference type="PANTHER" id="PTHR24305:SF166">
    <property type="entry name" value="CYTOCHROME P450 12A4, MITOCHONDRIAL-RELATED"/>
    <property type="match status" value="1"/>
</dbReference>
<keyword evidence="2" id="KW-0408">Iron</keyword>
<dbReference type="Gene3D" id="1.10.630.10">
    <property type="entry name" value="Cytochrome P450"/>
    <property type="match status" value="1"/>
</dbReference>
<dbReference type="GO" id="GO:0005506">
    <property type="term" value="F:iron ion binding"/>
    <property type="evidence" value="ECO:0007669"/>
    <property type="project" value="InterPro"/>
</dbReference>
<comment type="cofactor">
    <cofactor evidence="2">
        <name>heme</name>
        <dbReference type="ChEBI" id="CHEBI:30413"/>
    </cofactor>
</comment>
<dbReference type="SUPFAM" id="SSF48264">
    <property type="entry name" value="Cytochrome P450"/>
    <property type="match status" value="1"/>
</dbReference>
<dbReference type="AlphaFoldDB" id="A0AAD9T829"/>
<feature type="signal peptide" evidence="3">
    <location>
        <begin position="1"/>
        <end position="16"/>
    </location>
</feature>
<organism evidence="4 5">
    <name type="scientific">Diplocarpon rosae</name>
    <dbReference type="NCBI Taxonomy" id="946125"/>
    <lineage>
        <taxon>Eukaryota</taxon>
        <taxon>Fungi</taxon>
        <taxon>Dikarya</taxon>
        <taxon>Ascomycota</taxon>
        <taxon>Pezizomycotina</taxon>
        <taxon>Leotiomycetes</taxon>
        <taxon>Helotiales</taxon>
        <taxon>Drepanopezizaceae</taxon>
        <taxon>Diplocarpon</taxon>
    </lineage>
</organism>
<keyword evidence="3" id="KW-0732">Signal</keyword>
<keyword evidence="2" id="KW-0349">Heme</keyword>
<dbReference type="GO" id="GO:0004497">
    <property type="term" value="F:monooxygenase activity"/>
    <property type="evidence" value="ECO:0007669"/>
    <property type="project" value="InterPro"/>
</dbReference>
<comment type="caution">
    <text evidence="4">The sequence shown here is derived from an EMBL/GenBank/DDBJ whole genome shotgun (WGS) entry which is preliminary data.</text>
</comment>
<keyword evidence="2" id="KW-0479">Metal-binding</keyword>
<feature type="chain" id="PRO_5041920209" description="Cytochrome P450" evidence="3">
    <location>
        <begin position="17"/>
        <end position="546"/>
    </location>
</feature>
<evidence type="ECO:0000256" key="2">
    <source>
        <dbReference type="PIRSR" id="PIRSR602401-1"/>
    </source>
</evidence>
<accession>A0AAD9T829</accession>
<dbReference type="EMBL" id="JAUBYV010000001">
    <property type="protein sequence ID" value="KAK2630230.1"/>
    <property type="molecule type" value="Genomic_DNA"/>
</dbReference>
<dbReference type="GO" id="GO:0020037">
    <property type="term" value="F:heme binding"/>
    <property type="evidence" value="ECO:0007669"/>
    <property type="project" value="InterPro"/>
</dbReference>
<evidence type="ECO:0000256" key="1">
    <source>
        <dbReference type="ARBA" id="ARBA00010617"/>
    </source>
</evidence>
<dbReference type="PRINTS" id="PR00463">
    <property type="entry name" value="EP450I"/>
</dbReference>
<protein>
    <recommendedName>
        <fullName evidence="6">Cytochrome P450</fullName>
    </recommendedName>
</protein>
<comment type="similarity">
    <text evidence="1">Belongs to the cytochrome P450 family.</text>
</comment>